<feature type="transmembrane region" description="Helical" evidence="1">
    <location>
        <begin position="355"/>
        <end position="373"/>
    </location>
</feature>
<evidence type="ECO:0000313" key="2">
    <source>
        <dbReference type="EMBL" id="MBI5170294.1"/>
    </source>
</evidence>
<keyword evidence="1" id="KW-0812">Transmembrane</keyword>
<feature type="transmembrane region" description="Helical" evidence="1">
    <location>
        <begin position="129"/>
        <end position="149"/>
    </location>
</feature>
<feature type="transmembrane region" description="Helical" evidence="1">
    <location>
        <begin position="43"/>
        <end position="64"/>
    </location>
</feature>
<feature type="transmembrane region" description="Helical" evidence="1">
    <location>
        <begin position="385"/>
        <end position="404"/>
    </location>
</feature>
<accession>A0A933WBG3</accession>
<reference evidence="2" key="1">
    <citation type="submission" date="2020-07" db="EMBL/GenBank/DDBJ databases">
        <title>Huge and variable diversity of episymbiotic CPR bacteria and DPANN archaea in groundwater ecosystems.</title>
        <authorList>
            <person name="He C.Y."/>
            <person name="Keren R."/>
            <person name="Whittaker M."/>
            <person name="Farag I.F."/>
            <person name="Doudna J."/>
            <person name="Cate J.H.D."/>
            <person name="Banfield J.F."/>
        </authorList>
    </citation>
    <scope>NUCLEOTIDE SEQUENCE</scope>
    <source>
        <strain evidence="2">NC_groundwater_1813_Pr3_B-0.1um_71_17</strain>
    </source>
</reference>
<feature type="transmembrane region" description="Helical" evidence="1">
    <location>
        <begin position="292"/>
        <end position="313"/>
    </location>
</feature>
<feature type="transmembrane region" description="Helical" evidence="1">
    <location>
        <begin position="106"/>
        <end position="123"/>
    </location>
</feature>
<evidence type="ECO:0000256" key="1">
    <source>
        <dbReference type="SAM" id="Phobius"/>
    </source>
</evidence>
<proteinExistence type="predicted"/>
<name>A0A933WBG3_UNCEI</name>
<organism evidence="2 3">
    <name type="scientific">Eiseniibacteriota bacterium</name>
    <dbReference type="NCBI Taxonomy" id="2212470"/>
    <lineage>
        <taxon>Bacteria</taxon>
        <taxon>Candidatus Eiseniibacteriota</taxon>
    </lineage>
</organism>
<dbReference type="AlphaFoldDB" id="A0A933WBG3"/>
<dbReference type="EMBL" id="JACRIW010000090">
    <property type="protein sequence ID" value="MBI5170294.1"/>
    <property type="molecule type" value="Genomic_DNA"/>
</dbReference>
<dbReference type="InterPro" id="IPR010266">
    <property type="entry name" value="NnrS"/>
</dbReference>
<sequence length="425" mass="43829">MIPLDPTPKPIHPLRIAPIDAPTLASVRPKAPAAPGGIEPYRVLFPIGALCGIAGAAVWIAQAFGAPWPGMLHASLMIQGFELCFVTGFLLTAMPSFTHGDKCTPIELGATVAAALGFVALHSAGIEGPAQLCFTAALLVTAIAILRRVRFDGAAPPEEFLLAGVGLLLGVAGGLHQASAAFGWIAEPQPRFGVRLVSRGMVLAVVLGLGGLLVPTFAMVKDPLRIVGVARAGVRGPRRVCVLALAALIAGAFVADTSDQHALAAWMRAAAALASTQLAWKSWSRPGRRDPLTTALWGSGWMIVLGVVGAALFPAHEIAAWHVTFIGGFGMLTMAIGTRVTVTHGGHPAGEEGKVLGWAGLALLGAAVALRLAGGEVDPLQSHALAGAAAAWILAWALWLSGALPRALRTAKRPANLMMPARPKS</sequence>
<gene>
    <name evidence="2" type="ORF">HZA61_12470</name>
</gene>
<keyword evidence="1" id="KW-0472">Membrane</keyword>
<keyword evidence="1" id="KW-1133">Transmembrane helix</keyword>
<comment type="caution">
    <text evidence="2">The sequence shown here is derived from an EMBL/GenBank/DDBJ whole genome shotgun (WGS) entry which is preliminary data.</text>
</comment>
<feature type="transmembrane region" description="Helical" evidence="1">
    <location>
        <begin position="161"/>
        <end position="185"/>
    </location>
</feature>
<feature type="transmembrane region" description="Helical" evidence="1">
    <location>
        <begin position="240"/>
        <end position="257"/>
    </location>
</feature>
<feature type="transmembrane region" description="Helical" evidence="1">
    <location>
        <begin position="319"/>
        <end position="343"/>
    </location>
</feature>
<dbReference type="Pfam" id="PF05940">
    <property type="entry name" value="NnrS"/>
    <property type="match status" value="1"/>
</dbReference>
<evidence type="ECO:0000313" key="3">
    <source>
        <dbReference type="Proteomes" id="UP000696931"/>
    </source>
</evidence>
<feature type="transmembrane region" description="Helical" evidence="1">
    <location>
        <begin position="76"/>
        <end position="94"/>
    </location>
</feature>
<feature type="transmembrane region" description="Helical" evidence="1">
    <location>
        <begin position="263"/>
        <end position="280"/>
    </location>
</feature>
<dbReference type="Proteomes" id="UP000696931">
    <property type="component" value="Unassembled WGS sequence"/>
</dbReference>
<protein>
    <submittedName>
        <fullName evidence="2">NnrS family protein</fullName>
    </submittedName>
</protein>
<feature type="transmembrane region" description="Helical" evidence="1">
    <location>
        <begin position="197"/>
        <end position="220"/>
    </location>
</feature>